<evidence type="ECO:0000313" key="3">
    <source>
        <dbReference type="Proteomes" id="UP000033664"/>
    </source>
</evidence>
<evidence type="ECO:0000313" key="2">
    <source>
        <dbReference type="EMBL" id="KJZ00311.1"/>
    </source>
</evidence>
<keyword evidence="3" id="KW-1185">Reference proteome</keyword>
<accession>A0A0F4PK67</accession>
<keyword evidence="1" id="KW-1133">Transmembrane helix</keyword>
<dbReference type="Proteomes" id="UP000033664">
    <property type="component" value="Unassembled WGS sequence"/>
</dbReference>
<protein>
    <submittedName>
        <fullName evidence="2">Uncharacterized protein</fullName>
    </submittedName>
</protein>
<feature type="transmembrane region" description="Helical" evidence="1">
    <location>
        <begin position="20"/>
        <end position="44"/>
    </location>
</feature>
<evidence type="ECO:0000256" key="1">
    <source>
        <dbReference type="SAM" id="Phobius"/>
    </source>
</evidence>
<dbReference type="PATRIC" id="fig|151081.8.peg.2993"/>
<proteinExistence type="predicted"/>
<feature type="transmembrane region" description="Helical" evidence="1">
    <location>
        <begin position="88"/>
        <end position="106"/>
    </location>
</feature>
<reference evidence="2 3" key="1">
    <citation type="journal article" date="2015" name="BMC Genomics">
        <title>Genome mining reveals unlocked bioactive potential of marine Gram-negative bacteria.</title>
        <authorList>
            <person name="Machado H."/>
            <person name="Sonnenschein E.C."/>
            <person name="Melchiorsen J."/>
            <person name="Gram L."/>
        </authorList>
    </citation>
    <scope>NUCLEOTIDE SEQUENCE [LARGE SCALE GENOMIC DNA]</scope>
    <source>
        <strain evidence="2 3">S3137</strain>
    </source>
</reference>
<keyword evidence="1" id="KW-0812">Transmembrane</keyword>
<dbReference type="AlphaFoldDB" id="A0A0F4PK67"/>
<organism evidence="2 3">
    <name type="scientific">Pseudoalteromonas ruthenica</name>
    <dbReference type="NCBI Taxonomy" id="151081"/>
    <lineage>
        <taxon>Bacteria</taxon>
        <taxon>Pseudomonadati</taxon>
        <taxon>Pseudomonadota</taxon>
        <taxon>Gammaproteobacteria</taxon>
        <taxon>Alteromonadales</taxon>
        <taxon>Pseudoalteromonadaceae</taxon>
        <taxon>Pseudoalteromonas</taxon>
    </lineage>
</organism>
<feature type="transmembrane region" description="Helical" evidence="1">
    <location>
        <begin position="56"/>
        <end position="76"/>
    </location>
</feature>
<name>A0A0F4PK67_9GAMM</name>
<feature type="transmembrane region" description="Helical" evidence="1">
    <location>
        <begin position="118"/>
        <end position="142"/>
    </location>
</feature>
<comment type="caution">
    <text evidence="2">The sequence shown here is derived from an EMBL/GenBank/DDBJ whole genome shotgun (WGS) entry which is preliminary data.</text>
</comment>
<dbReference type="EMBL" id="JXXZ01000006">
    <property type="protein sequence ID" value="KJZ00311.1"/>
    <property type="molecule type" value="Genomic_DNA"/>
</dbReference>
<keyword evidence="1" id="KW-0472">Membrane</keyword>
<gene>
    <name evidence="2" type="ORF">TW72_06285</name>
</gene>
<sequence length="163" mass="18416">MSMRIMKAEDLPINEFIPKLRYSLTLVACIMALVFCYTTISITVNIVFSLDQHLKAWYMATMLGVLIVCAAGWMLSQGKVGVLPYCKLAVLLCFIVHLCLLVLGGAELNSYPPTSALVFLSLNSLSLWLLNSRLAYVSALILRRLHRRKRKVLKYMETVNQQC</sequence>